<proteinExistence type="predicted"/>
<name>A0A6J7GWX5_9ZZZZ</name>
<dbReference type="EMBL" id="CAFBMS010000014">
    <property type="protein sequence ID" value="CAB4913041.1"/>
    <property type="molecule type" value="Genomic_DNA"/>
</dbReference>
<accession>A0A6J7GWX5</accession>
<reference evidence="1" key="1">
    <citation type="submission" date="2020-05" db="EMBL/GenBank/DDBJ databases">
        <authorList>
            <person name="Chiriac C."/>
            <person name="Salcher M."/>
            <person name="Ghai R."/>
            <person name="Kavagutti S V."/>
        </authorList>
    </citation>
    <scope>NUCLEOTIDE SEQUENCE</scope>
</reference>
<dbReference type="AlphaFoldDB" id="A0A6J7GWX5"/>
<protein>
    <submittedName>
        <fullName evidence="1">Unannotated protein</fullName>
    </submittedName>
</protein>
<gene>
    <name evidence="1" type="ORF">UFOPK3614_00413</name>
</gene>
<organism evidence="1">
    <name type="scientific">freshwater metagenome</name>
    <dbReference type="NCBI Taxonomy" id="449393"/>
    <lineage>
        <taxon>unclassified sequences</taxon>
        <taxon>metagenomes</taxon>
        <taxon>ecological metagenomes</taxon>
    </lineage>
</organism>
<evidence type="ECO:0000313" key="1">
    <source>
        <dbReference type="EMBL" id="CAB4913041.1"/>
    </source>
</evidence>
<sequence>MKSKFLAFSLARPDSSTSEVSAANPTINCESFAEELKSARISSFAIRSIELNSFFLIFSADEKAGFASATAADITNTSQSGIFFFSTECICSAVSTRIVSMPATSEIFELARTKETSAPLFRASTAMATPCFPELRFPMNRTGSIDSRVPPAEIRNFLPSKSCSEPI</sequence>